<protein>
    <submittedName>
        <fullName evidence="1">Uncharacterized protein</fullName>
    </submittedName>
</protein>
<organism evidence="1 2">
    <name type="scientific">Hypsizygus marmoreus</name>
    <name type="common">White beech mushroom</name>
    <name type="synonym">Agaricus marmoreus</name>
    <dbReference type="NCBI Taxonomy" id="39966"/>
    <lineage>
        <taxon>Eukaryota</taxon>
        <taxon>Fungi</taxon>
        <taxon>Dikarya</taxon>
        <taxon>Basidiomycota</taxon>
        <taxon>Agaricomycotina</taxon>
        <taxon>Agaricomycetes</taxon>
        <taxon>Agaricomycetidae</taxon>
        <taxon>Agaricales</taxon>
        <taxon>Tricholomatineae</taxon>
        <taxon>Lyophyllaceae</taxon>
        <taxon>Hypsizygus</taxon>
    </lineage>
</organism>
<accession>A0A369J6Y5</accession>
<name>A0A369J6Y5_HYPMA</name>
<keyword evidence="2" id="KW-1185">Reference proteome</keyword>
<proteinExistence type="predicted"/>
<dbReference type="Proteomes" id="UP000076154">
    <property type="component" value="Unassembled WGS sequence"/>
</dbReference>
<evidence type="ECO:0000313" key="2">
    <source>
        <dbReference type="Proteomes" id="UP000076154"/>
    </source>
</evidence>
<comment type="caution">
    <text evidence="1">The sequence shown here is derived from an EMBL/GenBank/DDBJ whole genome shotgun (WGS) entry which is preliminary data.</text>
</comment>
<reference evidence="1" key="1">
    <citation type="submission" date="2018-04" db="EMBL/GenBank/DDBJ databases">
        <title>Whole genome sequencing of Hypsizygus marmoreus.</title>
        <authorList>
            <person name="Choi I.-G."/>
            <person name="Min B."/>
            <person name="Kim J.-G."/>
            <person name="Kim S."/>
            <person name="Oh Y.-L."/>
            <person name="Kong W.-S."/>
            <person name="Park H."/>
            <person name="Jeong J."/>
            <person name="Song E.-S."/>
        </authorList>
    </citation>
    <scope>NUCLEOTIDE SEQUENCE [LARGE SCALE GENOMIC DNA]</scope>
    <source>
        <strain evidence="1">51987-8</strain>
    </source>
</reference>
<dbReference type="AlphaFoldDB" id="A0A369J6Y5"/>
<gene>
    <name evidence="1" type="ORF">Hypma_002408</name>
</gene>
<sequence>MLGHVSSIPVTRNLNEKKEPGRGGTLARLDGYRWWSFLVHFCGWEGMDDIGASKGFSSTQITGIAQRSPTHPSPCVFREGIMIVFWRLWFPCGVMPETICFDTAGAAGE</sequence>
<dbReference type="EMBL" id="LUEZ02000122">
    <property type="protein sequence ID" value="RDB16920.1"/>
    <property type="molecule type" value="Genomic_DNA"/>
</dbReference>
<dbReference type="InParanoid" id="A0A369J6Y5"/>
<evidence type="ECO:0000313" key="1">
    <source>
        <dbReference type="EMBL" id="RDB16920.1"/>
    </source>
</evidence>